<proteinExistence type="predicted"/>
<feature type="compositionally biased region" description="Basic and acidic residues" evidence="1">
    <location>
        <begin position="1"/>
        <end position="14"/>
    </location>
</feature>
<accession>A0A256GWN1</accession>
<evidence type="ECO:0000256" key="1">
    <source>
        <dbReference type="SAM" id="MobiDB-lite"/>
    </source>
</evidence>
<evidence type="ECO:0000313" key="2">
    <source>
        <dbReference type="EMBL" id="OYR31310.1"/>
    </source>
</evidence>
<feature type="region of interest" description="Disordered" evidence="1">
    <location>
        <begin position="1"/>
        <end position="20"/>
    </location>
</feature>
<reference evidence="2 3" key="1">
    <citation type="submission" date="2017-07" db="EMBL/GenBank/DDBJ databases">
        <title>Draft genome of Ochrobactrum lupini type strain LUP21.</title>
        <authorList>
            <person name="Krzyzanowska D.M."/>
            <person name="Jafra S."/>
        </authorList>
    </citation>
    <scope>NUCLEOTIDE SEQUENCE [LARGE SCALE GENOMIC DNA]</scope>
    <source>
        <strain evidence="2 3">LUP21</strain>
    </source>
</reference>
<dbReference type="Proteomes" id="UP000216363">
    <property type="component" value="Unassembled WGS sequence"/>
</dbReference>
<protein>
    <submittedName>
        <fullName evidence="2">Uncharacterized protein</fullName>
    </submittedName>
</protein>
<gene>
    <name evidence="2" type="ORF">CES86_1260</name>
</gene>
<dbReference type="EMBL" id="NNRN01000039">
    <property type="protein sequence ID" value="OYR31310.1"/>
    <property type="molecule type" value="Genomic_DNA"/>
</dbReference>
<comment type="caution">
    <text evidence="2">The sequence shown here is derived from an EMBL/GenBank/DDBJ whole genome shotgun (WGS) entry which is preliminary data.</text>
</comment>
<name>A0A256GWN1_9HYPH</name>
<dbReference type="AlphaFoldDB" id="A0A256GWN1"/>
<sequence length="38" mass="4485">MMQCHDVGRDDVGHRSSGARAPYRRRFDQIRIFPVIQL</sequence>
<organism evidence="2 3">
    <name type="scientific">Brucella lupini</name>
    <dbReference type="NCBI Taxonomy" id="255457"/>
    <lineage>
        <taxon>Bacteria</taxon>
        <taxon>Pseudomonadati</taxon>
        <taxon>Pseudomonadota</taxon>
        <taxon>Alphaproteobacteria</taxon>
        <taxon>Hyphomicrobiales</taxon>
        <taxon>Brucellaceae</taxon>
        <taxon>Brucella/Ochrobactrum group</taxon>
        <taxon>Brucella</taxon>
    </lineage>
</organism>
<evidence type="ECO:0000313" key="3">
    <source>
        <dbReference type="Proteomes" id="UP000216363"/>
    </source>
</evidence>